<dbReference type="InterPro" id="IPR036249">
    <property type="entry name" value="Thioredoxin-like_sf"/>
</dbReference>
<dbReference type="GO" id="GO:0034599">
    <property type="term" value="P:cellular response to oxidative stress"/>
    <property type="evidence" value="ECO:0007669"/>
    <property type="project" value="UniProtKB-ARBA"/>
</dbReference>
<dbReference type="GO" id="GO:0008379">
    <property type="term" value="F:thioredoxin peroxidase activity"/>
    <property type="evidence" value="ECO:0007669"/>
    <property type="project" value="TreeGrafter"/>
</dbReference>
<evidence type="ECO:0000313" key="16">
    <source>
        <dbReference type="EMBL" id="EDN61482.1"/>
    </source>
</evidence>
<keyword evidence="9" id="KW-0676">Redox-active center</keyword>
<feature type="region of interest" description="Disordered" evidence="14">
    <location>
        <begin position="1"/>
        <end position="57"/>
    </location>
</feature>
<dbReference type="PROSITE" id="PS51352">
    <property type="entry name" value="THIOREDOXIN_2"/>
    <property type="match status" value="1"/>
</dbReference>
<comment type="similarity">
    <text evidence="11">Belongs to the peroxiredoxin family. BCP/PrxQ subfamily.</text>
</comment>
<name>A6ZVQ7_YEAS7</name>
<gene>
    <name evidence="16" type="primary">DOT5</name>
    <name evidence="16" type="ORF">SCY_2773</name>
</gene>
<evidence type="ECO:0000256" key="9">
    <source>
        <dbReference type="ARBA" id="ARBA00023284"/>
    </source>
</evidence>
<comment type="caution">
    <text evidence="16">The sequence shown here is derived from an EMBL/GenBank/DDBJ whole genome shotgun (WGS) entry which is preliminary data.</text>
</comment>
<evidence type="ECO:0000256" key="11">
    <source>
        <dbReference type="ARBA" id="ARBA00038489"/>
    </source>
</evidence>
<evidence type="ECO:0000256" key="13">
    <source>
        <dbReference type="ARBA" id="ARBA00077538"/>
    </source>
</evidence>
<dbReference type="AlphaFoldDB" id="A6ZVQ7"/>
<keyword evidence="7" id="KW-1015">Disulfide bond</keyword>
<evidence type="ECO:0000256" key="2">
    <source>
        <dbReference type="ARBA" id="ARBA00011245"/>
    </source>
</evidence>
<reference evidence="16 17" key="1">
    <citation type="journal article" date="2007" name="Proc. Natl. Acad. Sci. U.S.A.">
        <title>Genome sequencing and comparative analysis of Saccharomyces cerevisiae strain YJM789.</title>
        <authorList>
            <person name="Wei W."/>
            <person name="McCusker J.H."/>
            <person name="Hyman R.W."/>
            <person name="Jones T."/>
            <person name="Ning Y."/>
            <person name="Cao Z."/>
            <person name="Gu Z."/>
            <person name="Bruno D."/>
            <person name="Miranda M."/>
            <person name="Nguyen M."/>
            <person name="Wilhelmy J."/>
            <person name="Komp C."/>
            <person name="Tamse R."/>
            <person name="Wang X."/>
            <person name="Jia P."/>
            <person name="Luedi P."/>
            <person name="Oefner P.J."/>
            <person name="David L."/>
            <person name="Dietrich F.S."/>
            <person name="Li Y."/>
            <person name="Davis R.W."/>
            <person name="Steinmetz L.M."/>
        </authorList>
    </citation>
    <scope>NUCLEOTIDE SEQUENCE [LARGE SCALE GENOMIC DNA]</scope>
    <source>
        <strain evidence="16 17">YJM789</strain>
    </source>
</reference>
<evidence type="ECO:0000256" key="12">
    <source>
        <dbReference type="ARBA" id="ARBA00049091"/>
    </source>
</evidence>
<evidence type="ECO:0000256" key="1">
    <source>
        <dbReference type="ARBA" id="ARBA00004123"/>
    </source>
</evidence>
<dbReference type="PANTHER" id="PTHR42801">
    <property type="entry name" value="THIOREDOXIN-DEPENDENT PEROXIDE REDUCTASE"/>
    <property type="match status" value="1"/>
</dbReference>
<dbReference type="InterPro" id="IPR013766">
    <property type="entry name" value="Thioredoxin_domain"/>
</dbReference>
<dbReference type="Gene3D" id="3.40.30.10">
    <property type="entry name" value="Glutaredoxin"/>
    <property type="match status" value="1"/>
</dbReference>
<dbReference type="OrthoDB" id="338622at2759"/>
<comment type="subunit">
    <text evidence="2">Monomer.</text>
</comment>
<dbReference type="FunFam" id="3.40.30.10:FF:000157">
    <property type="entry name" value="DOT5p Nuclear thiol peroxidase"/>
    <property type="match status" value="1"/>
</dbReference>
<feature type="compositionally biased region" description="Basic residues" evidence="14">
    <location>
        <begin position="36"/>
        <end position="46"/>
    </location>
</feature>
<keyword evidence="4 16" id="KW-0575">Peroxidase</keyword>
<organism evidence="16 17">
    <name type="scientific">Saccharomyces cerevisiae (strain YJM789)</name>
    <name type="common">Baker's yeast</name>
    <dbReference type="NCBI Taxonomy" id="307796"/>
    <lineage>
        <taxon>Eukaryota</taxon>
        <taxon>Fungi</taxon>
        <taxon>Dikarya</taxon>
        <taxon>Ascomycota</taxon>
        <taxon>Saccharomycotina</taxon>
        <taxon>Saccharomycetes</taxon>
        <taxon>Saccharomycetales</taxon>
        <taxon>Saccharomycetaceae</taxon>
        <taxon>Saccharomyces</taxon>
    </lineage>
</organism>
<dbReference type="Pfam" id="PF00578">
    <property type="entry name" value="AhpC-TSA"/>
    <property type="match status" value="1"/>
</dbReference>
<dbReference type="InterPro" id="IPR000866">
    <property type="entry name" value="AhpC/TSA"/>
</dbReference>
<dbReference type="EC" id="1.11.1.24" evidence="3"/>
<dbReference type="PANTHER" id="PTHR42801:SF23">
    <property type="entry name" value="PEROXIREDOXIN DOT5"/>
    <property type="match status" value="1"/>
</dbReference>
<feature type="domain" description="Thioredoxin" evidence="15">
    <location>
        <begin position="63"/>
        <end position="211"/>
    </location>
</feature>
<dbReference type="GO" id="GO:0005737">
    <property type="term" value="C:cytoplasm"/>
    <property type="evidence" value="ECO:0007669"/>
    <property type="project" value="TreeGrafter"/>
</dbReference>
<keyword evidence="5" id="KW-0049">Antioxidant</keyword>
<evidence type="ECO:0000256" key="4">
    <source>
        <dbReference type="ARBA" id="ARBA00022559"/>
    </source>
</evidence>
<evidence type="ECO:0000256" key="3">
    <source>
        <dbReference type="ARBA" id="ARBA00013017"/>
    </source>
</evidence>
<keyword evidence="8" id="KW-0539">Nucleus</keyword>
<evidence type="ECO:0000256" key="14">
    <source>
        <dbReference type="SAM" id="MobiDB-lite"/>
    </source>
</evidence>
<comment type="subcellular location">
    <subcellularLocation>
        <location evidence="1">Nucleus</location>
    </subcellularLocation>
</comment>
<comment type="catalytic activity">
    <reaction evidence="12">
        <text>a hydroperoxide + [thioredoxin]-dithiol = an alcohol + [thioredoxin]-disulfide + H2O</text>
        <dbReference type="Rhea" id="RHEA:62620"/>
        <dbReference type="Rhea" id="RHEA-COMP:10698"/>
        <dbReference type="Rhea" id="RHEA-COMP:10700"/>
        <dbReference type="ChEBI" id="CHEBI:15377"/>
        <dbReference type="ChEBI" id="CHEBI:29950"/>
        <dbReference type="ChEBI" id="CHEBI:30879"/>
        <dbReference type="ChEBI" id="CHEBI:35924"/>
        <dbReference type="ChEBI" id="CHEBI:50058"/>
        <dbReference type="EC" id="1.11.1.24"/>
    </reaction>
</comment>
<accession>A6ZVQ7</accession>
<dbReference type="InterPro" id="IPR050924">
    <property type="entry name" value="Peroxiredoxin_BCP/PrxQ"/>
</dbReference>
<dbReference type="EMBL" id="AAFW02000124">
    <property type="protein sequence ID" value="EDN61482.1"/>
    <property type="molecule type" value="Genomic_DNA"/>
</dbReference>
<dbReference type="GO" id="GO:0045454">
    <property type="term" value="P:cell redox homeostasis"/>
    <property type="evidence" value="ECO:0007669"/>
    <property type="project" value="TreeGrafter"/>
</dbReference>
<dbReference type="CDD" id="cd03017">
    <property type="entry name" value="PRX_BCP"/>
    <property type="match status" value="1"/>
</dbReference>
<evidence type="ECO:0000256" key="8">
    <source>
        <dbReference type="ARBA" id="ARBA00023242"/>
    </source>
</evidence>
<evidence type="ECO:0000313" key="17">
    <source>
        <dbReference type="Proteomes" id="UP000007060"/>
    </source>
</evidence>
<evidence type="ECO:0000259" key="15">
    <source>
        <dbReference type="PROSITE" id="PS51352"/>
    </source>
</evidence>
<sequence length="215" mass="24112">MGEALRRSTRIATSKRMLEEEESKLAPISTPEVPKKKIKTGPKHNAKQAVVKEANRSSDVNELEIGDPIPDLSLLNEDNDSISLKKITENNRVVVFFVYPRASTPGCTRQACGFRDNYQELKKYAAVFGLSADSVTSQKKFQSKQNLPYHLLSDSKREFIGLLGAKKTPLSGSIRSHFIFVDGKLKFKRVKISPEVSVNDAKKEVLEVAEKFKEE</sequence>
<evidence type="ECO:0000256" key="6">
    <source>
        <dbReference type="ARBA" id="ARBA00023002"/>
    </source>
</evidence>
<proteinExistence type="inferred from homology"/>
<protein>
    <recommendedName>
        <fullName evidence="3">thioredoxin-dependent peroxiredoxin</fullName>
        <ecNumber evidence="3">1.11.1.24</ecNumber>
    </recommendedName>
    <alternativeName>
        <fullName evidence="13">Nuclear thiol peroxidase</fullName>
    </alternativeName>
    <alternativeName>
        <fullName evidence="10">Thioredoxin peroxidase</fullName>
    </alternativeName>
</protein>
<evidence type="ECO:0000256" key="5">
    <source>
        <dbReference type="ARBA" id="ARBA00022862"/>
    </source>
</evidence>
<dbReference type="SUPFAM" id="SSF52833">
    <property type="entry name" value="Thioredoxin-like"/>
    <property type="match status" value="1"/>
</dbReference>
<keyword evidence="6" id="KW-0560">Oxidoreductase</keyword>
<dbReference type="GO" id="GO:0005634">
    <property type="term" value="C:nucleus"/>
    <property type="evidence" value="ECO:0007669"/>
    <property type="project" value="UniProtKB-SubCell"/>
</dbReference>
<dbReference type="Proteomes" id="UP000007060">
    <property type="component" value="Unassembled WGS sequence"/>
</dbReference>
<evidence type="ECO:0000256" key="7">
    <source>
        <dbReference type="ARBA" id="ARBA00023157"/>
    </source>
</evidence>
<dbReference type="HOGENOM" id="CLU_042529_2_1_1"/>
<evidence type="ECO:0000256" key="10">
    <source>
        <dbReference type="ARBA" id="ARBA00032824"/>
    </source>
</evidence>